<evidence type="ECO:0000259" key="2">
    <source>
        <dbReference type="Pfam" id="PF05292"/>
    </source>
</evidence>
<feature type="compositionally biased region" description="Basic and acidic residues" evidence="1">
    <location>
        <begin position="367"/>
        <end position="385"/>
    </location>
</feature>
<proteinExistence type="predicted"/>
<dbReference type="Gene3D" id="1.20.140.90">
    <property type="entry name" value="Malonyl-CoA decarboxylase, oligemerization domain"/>
    <property type="match status" value="1"/>
</dbReference>
<dbReference type="InterPro" id="IPR038917">
    <property type="entry name" value="Malonyl_CoA_deC"/>
</dbReference>
<evidence type="ECO:0000256" key="1">
    <source>
        <dbReference type="SAM" id="MobiDB-lite"/>
    </source>
</evidence>
<dbReference type="Gene3D" id="3.40.630.150">
    <property type="entry name" value="Malonyl-CoA decarboxylase, catalytic domain"/>
    <property type="match status" value="1"/>
</dbReference>
<dbReference type="EC" id="4.1.1.9" evidence="4"/>
<dbReference type="InterPro" id="IPR035372">
    <property type="entry name" value="MCD_N"/>
</dbReference>
<dbReference type="AlphaFoldDB" id="A0A7W6RE01"/>
<dbReference type="PANTHER" id="PTHR28641">
    <property type="match status" value="1"/>
</dbReference>
<dbReference type="GO" id="GO:0006633">
    <property type="term" value="P:fatty acid biosynthetic process"/>
    <property type="evidence" value="ECO:0007669"/>
    <property type="project" value="InterPro"/>
</dbReference>
<sequence length="514" mass="56767">MTQNQPAPIGLLGRLRSLGTVWRDISDKVSSADDLSSLNPDLPEDDARKIRAGMNACLEARGGEVSARARAATLGRAYLSLNETGRARFLEILAREYATDHDQVRDAAAAVLAVQDDHVAALQWTEGRLRDVLVSPRQRLLTQFNALPRGIKFLVDMRAELLPLARERPELRGLERDLRDLLASWFDIGFLELRRITWDSPAAFLEKIITYEAVHEIQSWDDLKNRLDHDRRLYAFIHPNMPEEPLIFVEVALVNGIAGNIQALLDMDAPMLNPEEADTAIFYSISNAQAGLAGISFGNFLIKQVVERLSHSFPKLSTFSTLSPIPGFCGWLDRRLAEGEPGLLLPAERKAITQAGVGRTADAADAAGKDGRTGRDIKAGRDTKAGRPAIGAKGSFKTLLADPCWPDHDPLTTALKGPMTRLCARYLVNERRTPRQEGRPPVALDPVAHFHLSNGARVERLNWMGDRSPKGVRQSGGLMVNYLYKLSDIERNHEAYQGQGKVATSTAIRNLAKG</sequence>
<gene>
    <name evidence="4" type="ORF">GGD89_001942</name>
</gene>
<evidence type="ECO:0000313" key="5">
    <source>
        <dbReference type="Proteomes" id="UP000554286"/>
    </source>
</evidence>
<organism evidence="4 5">
    <name type="scientific">Roseospira visakhapatnamensis</name>
    <dbReference type="NCBI Taxonomy" id="390880"/>
    <lineage>
        <taxon>Bacteria</taxon>
        <taxon>Pseudomonadati</taxon>
        <taxon>Pseudomonadota</taxon>
        <taxon>Alphaproteobacteria</taxon>
        <taxon>Rhodospirillales</taxon>
        <taxon>Rhodospirillaceae</taxon>
        <taxon>Roseospira</taxon>
    </lineage>
</organism>
<evidence type="ECO:0000259" key="3">
    <source>
        <dbReference type="Pfam" id="PF17408"/>
    </source>
</evidence>
<name>A0A7W6RE01_9PROT</name>
<feature type="domain" description="Malonyl-CoA decarboxylase N-terminal" evidence="3">
    <location>
        <begin position="97"/>
        <end position="186"/>
    </location>
</feature>
<dbReference type="Pfam" id="PF05292">
    <property type="entry name" value="MCD"/>
    <property type="match status" value="1"/>
</dbReference>
<dbReference type="InterPro" id="IPR038351">
    <property type="entry name" value="MCD_N_sf"/>
</dbReference>
<dbReference type="PANTHER" id="PTHR28641:SF1">
    <property type="entry name" value="MALONYL-COA DECARBOXYLASE, MITOCHONDRIAL"/>
    <property type="match status" value="1"/>
</dbReference>
<dbReference type="RefSeq" id="WP_184044551.1">
    <property type="nucleotide sequence ID" value="NZ_JACIGK010000012.1"/>
</dbReference>
<dbReference type="Pfam" id="PF17408">
    <property type="entry name" value="MCD_N"/>
    <property type="match status" value="1"/>
</dbReference>
<evidence type="ECO:0000313" key="4">
    <source>
        <dbReference type="EMBL" id="MBB4266311.1"/>
    </source>
</evidence>
<keyword evidence="5" id="KW-1185">Reference proteome</keyword>
<protein>
    <submittedName>
        <fullName evidence="4">Malonyl-CoA decarboxylase</fullName>
        <ecNumber evidence="4">4.1.1.9</ecNumber>
    </submittedName>
</protein>
<reference evidence="4 5" key="1">
    <citation type="submission" date="2020-08" db="EMBL/GenBank/DDBJ databases">
        <title>Genome sequencing of Purple Non-Sulfur Bacteria from various extreme environments.</title>
        <authorList>
            <person name="Mayer M."/>
        </authorList>
    </citation>
    <scope>NUCLEOTIDE SEQUENCE [LARGE SCALE GENOMIC DNA]</scope>
    <source>
        <strain evidence="4 5">JA131</strain>
    </source>
</reference>
<dbReference type="InterPro" id="IPR007956">
    <property type="entry name" value="Malonyl_CoA_deC_C"/>
</dbReference>
<dbReference type="GO" id="GO:0050080">
    <property type="term" value="F:malonyl-CoA decarboxylase activity"/>
    <property type="evidence" value="ECO:0007669"/>
    <property type="project" value="UniProtKB-EC"/>
</dbReference>
<comment type="caution">
    <text evidence="4">The sequence shown here is derived from an EMBL/GenBank/DDBJ whole genome shotgun (WGS) entry which is preliminary data.</text>
</comment>
<keyword evidence="4" id="KW-0456">Lyase</keyword>
<feature type="domain" description="Malonyl-CoA decarboxylase C-terminal" evidence="2">
    <location>
        <begin position="189"/>
        <end position="485"/>
    </location>
</feature>
<feature type="region of interest" description="Disordered" evidence="1">
    <location>
        <begin position="363"/>
        <end position="388"/>
    </location>
</feature>
<dbReference type="InterPro" id="IPR042303">
    <property type="entry name" value="Malonyl_CoA_deC_C_sf"/>
</dbReference>
<dbReference type="Proteomes" id="UP000554286">
    <property type="component" value="Unassembled WGS sequence"/>
</dbReference>
<dbReference type="EMBL" id="JACIGK010000012">
    <property type="protein sequence ID" value="MBB4266311.1"/>
    <property type="molecule type" value="Genomic_DNA"/>
</dbReference>
<accession>A0A7W6RE01</accession>